<dbReference type="PROSITE" id="PS50873">
    <property type="entry name" value="PEROXIDASE_4"/>
    <property type="match status" value="1"/>
</dbReference>
<organism evidence="17 18">
    <name type="scientific">Camellia sinensis var. sinensis</name>
    <name type="common">China tea</name>
    <dbReference type="NCBI Taxonomy" id="542762"/>
    <lineage>
        <taxon>Eukaryota</taxon>
        <taxon>Viridiplantae</taxon>
        <taxon>Streptophyta</taxon>
        <taxon>Embryophyta</taxon>
        <taxon>Tracheophyta</taxon>
        <taxon>Spermatophyta</taxon>
        <taxon>Magnoliopsida</taxon>
        <taxon>eudicotyledons</taxon>
        <taxon>Gunneridae</taxon>
        <taxon>Pentapetalae</taxon>
        <taxon>asterids</taxon>
        <taxon>Ericales</taxon>
        <taxon>Theaceae</taxon>
        <taxon>Camellia</taxon>
    </lineage>
</organism>
<dbReference type="AlphaFoldDB" id="A0A4S4EPI3"/>
<dbReference type="InterPro" id="IPR000823">
    <property type="entry name" value="Peroxidase_pln"/>
</dbReference>
<name>A0A4S4EPI3_CAMSN</name>
<feature type="binding site" evidence="11">
    <location>
        <position position="298"/>
    </location>
    <ligand>
        <name>substrate</name>
    </ligand>
</feature>
<keyword evidence="7" id="KW-0560">Oxidoreductase</keyword>
<dbReference type="InterPro" id="IPR002016">
    <property type="entry name" value="Haem_peroxidase"/>
</dbReference>
<reference evidence="17 18" key="1">
    <citation type="journal article" date="2018" name="Proc. Natl. Acad. Sci. U.S.A.">
        <title>Draft genome sequence of Camellia sinensis var. sinensis provides insights into the evolution of the tea genome and tea quality.</title>
        <authorList>
            <person name="Wei C."/>
            <person name="Yang H."/>
            <person name="Wang S."/>
            <person name="Zhao J."/>
            <person name="Liu C."/>
            <person name="Gao L."/>
            <person name="Xia E."/>
            <person name="Lu Y."/>
            <person name="Tai Y."/>
            <person name="She G."/>
            <person name="Sun J."/>
            <person name="Cao H."/>
            <person name="Tong W."/>
            <person name="Gao Q."/>
            <person name="Li Y."/>
            <person name="Deng W."/>
            <person name="Jiang X."/>
            <person name="Wang W."/>
            <person name="Chen Q."/>
            <person name="Zhang S."/>
            <person name="Li H."/>
            <person name="Wu J."/>
            <person name="Wang P."/>
            <person name="Li P."/>
            <person name="Shi C."/>
            <person name="Zheng F."/>
            <person name="Jian J."/>
            <person name="Huang B."/>
            <person name="Shan D."/>
            <person name="Shi M."/>
            <person name="Fang C."/>
            <person name="Yue Y."/>
            <person name="Li F."/>
            <person name="Li D."/>
            <person name="Wei S."/>
            <person name="Han B."/>
            <person name="Jiang C."/>
            <person name="Yin Y."/>
            <person name="Xia T."/>
            <person name="Zhang Z."/>
            <person name="Bennetzen J.L."/>
            <person name="Zhao S."/>
            <person name="Wan X."/>
        </authorList>
    </citation>
    <scope>NUCLEOTIDE SEQUENCE [LARGE SCALE GENOMIC DNA]</scope>
    <source>
        <strain evidence="18">cv. Shuchazao</strain>
        <tissue evidence="17">Leaf</tissue>
    </source>
</reference>
<dbReference type="PANTHER" id="PTHR31517">
    <property type="match status" value="1"/>
</dbReference>
<evidence type="ECO:0000259" key="16">
    <source>
        <dbReference type="PROSITE" id="PS50873"/>
    </source>
</evidence>
<evidence type="ECO:0000313" key="17">
    <source>
        <dbReference type="EMBL" id="THG18204.1"/>
    </source>
</evidence>
<keyword evidence="12" id="KW-0106">Calcium</keyword>
<dbReference type="GO" id="GO:0140825">
    <property type="term" value="F:lactoperoxidase activity"/>
    <property type="evidence" value="ECO:0007669"/>
    <property type="project" value="UniProtKB-EC"/>
</dbReference>
<dbReference type="GO" id="GO:0006979">
    <property type="term" value="P:response to oxidative stress"/>
    <property type="evidence" value="ECO:0007669"/>
    <property type="project" value="InterPro"/>
</dbReference>
<feature type="binding site" evidence="12">
    <location>
        <position position="207"/>
    </location>
    <ligand>
        <name>Ca(2+)</name>
        <dbReference type="ChEBI" id="CHEBI:29108"/>
        <label>1</label>
    </ligand>
</feature>
<dbReference type="GO" id="GO:0042744">
    <property type="term" value="P:hydrogen peroxide catabolic process"/>
    <property type="evidence" value="ECO:0007669"/>
    <property type="project" value="InterPro"/>
</dbReference>
<feature type="disulfide bond" evidence="14">
    <location>
        <begin position="256"/>
        <end position="455"/>
    </location>
</feature>
<evidence type="ECO:0000256" key="13">
    <source>
        <dbReference type="PIRSR" id="PIRSR600823-4"/>
    </source>
</evidence>
<dbReference type="CDD" id="cd00693">
    <property type="entry name" value="secretory_peroxidase"/>
    <property type="match status" value="1"/>
</dbReference>
<evidence type="ECO:0000256" key="15">
    <source>
        <dbReference type="RuleBase" id="RU004241"/>
    </source>
</evidence>
<evidence type="ECO:0000256" key="1">
    <source>
        <dbReference type="ARBA" id="ARBA00000189"/>
    </source>
</evidence>
<gene>
    <name evidence="17" type="ORF">TEA_017148</name>
</gene>
<evidence type="ECO:0000256" key="9">
    <source>
        <dbReference type="ARBA" id="ARBA00023157"/>
    </source>
</evidence>
<dbReference type="Gene3D" id="1.10.420.10">
    <property type="entry name" value="Peroxidase, domain 2"/>
    <property type="match status" value="1"/>
</dbReference>
<dbReference type="PRINTS" id="PR00461">
    <property type="entry name" value="PLPEROXIDASE"/>
</dbReference>
<feature type="domain" description="Plant heme peroxidase family profile" evidence="16">
    <location>
        <begin position="162"/>
        <end position="459"/>
    </location>
</feature>
<dbReference type="STRING" id="542762.A0A4S4EPI3"/>
<accession>A0A4S4EPI3</accession>
<comment type="catalytic activity">
    <reaction evidence="1">
        <text>2 a phenolic donor + H2O2 = 2 a phenolic radical donor + 2 H2O</text>
        <dbReference type="Rhea" id="RHEA:56136"/>
        <dbReference type="ChEBI" id="CHEBI:15377"/>
        <dbReference type="ChEBI" id="CHEBI:16240"/>
        <dbReference type="ChEBI" id="CHEBI:139520"/>
        <dbReference type="ChEBI" id="CHEBI:139521"/>
        <dbReference type="EC" id="1.11.1.7"/>
    </reaction>
</comment>
<evidence type="ECO:0000313" key="18">
    <source>
        <dbReference type="Proteomes" id="UP000306102"/>
    </source>
</evidence>
<evidence type="ECO:0000256" key="5">
    <source>
        <dbReference type="ARBA" id="ARBA00022723"/>
    </source>
</evidence>
<feature type="disulfide bond" evidence="14">
    <location>
        <begin position="205"/>
        <end position="208"/>
    </location>
</feature>
<evidence type="ECO:0000256" key="4">
    <source>
        <dbReference type="ARBA" id="ARBA00022617"/>
    </source>
</evidence>
<feature type="site" description="Transition state stabilizer" evidence="13">
    <location>
        <position position="199"/>
    </location>
</feature>
<evidence type="ECO:0000256" key="6">
    <source>
        <dbReference type="ARBA" id="ARBA00022729"/>
    </source>
</evidence>
<evidence type="ECO:0000256" key="10">
    <source>
        <dbReference type="PIRSR" id="PIRSR600823-1"/>
    </source>
</evidence>
<keyword evidence="18" id="KW-1185">Reference proteome</keyword>
<evidence type="ECO:0000256" key="7">
    <source>
        <dbReference type="ARBA" id="ARBA00023002"/>
    </source>
</evidence>
<sequence length="459" mass="50124">MASLPLLPHPVSPHRTICTLTVLKFFCQKSSSSPSKLSSSPSKCGILIFKTWWDFHSFGYNGSATRGIGYQLDLATSGKGGIGTYIGICMISGAFGVADAHVQGGMVGDLSFRLPEFMQVSQWKRSSEMIRESFDDVDVSPSNSHEVHVLAVDDSLVEGGGWLSYDFYERTCPQVEGIVRAGLQSLYLSDPTSPAALLRLMFHDCQGCDASILLDSTNFTIKSEIASPKNFGIRNRESISVIKSMVEAVCPQQVSCADILILAAREAVAIAGGPWIQVPLGRRDSMSPNYTLADAVLPTLNIGVDHMLRNFSKTGMSIEESVAIMGAHTLGITHCKNILDRLYNSSDANYNTMDTELKKMLRLICRLRSSTANISFVINDPTACIFDNQYYINVMKRRGILSIDSDLLSDPRTVPFVQRFADDQGGFFQAFSSAFVKLSSSGVLTGDQGVIRRICSAVQ</sequence>
<evidence type="ECO:0000256" key="3">
    <source>
        <dbReference type="ARBA" id="ARBA00022559"/>
    </source>
</evidence>
<evidence type="ECO:0000256" key="12">
    <source>
        <dbReference type="PIRSR" id="PIRSR600823-3"/>
    </source>
</evidence>
<dbReference type="GO" id="GO:0020037">
    <property type="term" value="F:heme binding"/>
    <property type="evidence" value="ECO:0007669"/>
    <property type="project" value="InterPro"/>
</dbReference>
<dbReference type="Gene3D" id="1.10.520.10">
    <property type="match status" value="1"/>
</dbReference>
<dbReference type="FunFam" id="1.10.420.10:FF:000007">
    <property type="entry name" value="Peroxidase"/>
    <property type="match status" value="1"/>
</dbReference>
<dbReference type="Pfam" id="PF00141">
    <property type="entry name" value="peroxidase"/>
    <property type="match status" value="1"/>
</dbReference>
<evidence type="ECO:0000256" key="11">
    <source>
        <dbReference type="PIRSR" id="PIRSR600823-2"/>
    </source>
</evidence>
<feature type="binding site" evidence="12">
    <location>
        <position position="329"/>
    </location>
    <ligand>
        <name>Ca(2+)</name>
        <dbReference type="ChEBI" id="CHEBI:29108"/>
        <label>2</label>
    </ligand>
</feature>
<evidence type="ECO:0000256" key="8">
    <source>
        <dbReference type="ARBA" id="ARBA00023004"/>
    </source>
</evidence>
<protein>
    <recommendedName>
        <fullName evidence="2">peroxidase</fullName>
        <ecNumber evidence="2">1.11.1.7</ecNumber>
    </recommendedName>
</protein>
<keyword evidence="8 12" id="KW-0408">Iron</keyword>
<keyword evidence="6" id="KW-0732">Signal</keyword>
<dbReference type="GO" id="GO:0046872">
    <property type="term" value="F:metal ion binding"/>
    <property type="evidence" value="ECO:0007669"/>
    <property type="project" value="UniProtKB-KW"/>
</dbReference>
<keyword evidence="4" id="KW-0349">Heme</keyword>
<evidence type="ECO:0000256" key="2">
    <source>
        <dbReference type="ARBA" id="ARBA00012313"/>
    </source>
</evidence>
<keyword evidence="3" id="KW-0575">Peroxidase</keyword>
<feature type="binding site" evidence="12">
    <location>
        <position position="211"/>
    </location>
    <ligand>
        <name>Ca(2+)</name>
        <dbReference type="ChEBI" id="CHEBI:29108"/>
        <label>1</label>
    </ligand>
</feature>
<comment type="cofactor">
    <cofactor evidence="12">
        <name>heme b</name>
        <dbReference type="ChEBI" id="CHEBI:60344"/>
    </cofactor>
    <text evidence="12">Binds 1 heme b (iron(II)-protoporphyrin IX) group per subunit.</text>
</comment>
<evidence type="ECO:0000256" key="14">
    <source>
        <dbReference type="PIRSR" id="PIRSR600823-5"/>
    </source>
</evidence>
<dbReference type="Proteomes" id="UP000306102">
    <property type="component" value="Unassembled WGS sequence"/>
</dbReference>
<dbReference type="SUPFAM" id="SSF48113">
    <property type="entry name" value="Heme-dependent peroxidases"/>
    <property type="match status" value="1"/>
</dbReference>
<feature type="binding site" evidence="12">
    <location>
        <position position="209"/>
    </location>
    <ligand>
        <name>Ca(2+)</name>
        <dbReference type="ChEBI" id="CHEBI:29108"/>
        <label>1</label>
    </ligand>
</feature>
<keyword evidence="9 14" id="KW-1015">Disulfide bond</keyword>
<feature type="binding site" evidence="12">
    <location>
        <position position="382"/>
    </location>
    <ligand>
        <name>Ca(2+)</name>
        <dbReference type="ChEBI" id="CHEBI:29108"/>
        <label>2</label>
    </ligand>
</feature>
<proteinExistence type="inferred from homology"/>
<dbReference type="EC" id="1.11.1.7" evidence="2"/>
<dbReference type="InterPro" id="IPR033905">
    <property type="entry name" value="Secretory_peroxidase"/>
</dbReference>
<feature type="binding site" evidence="12">
    <location>
        <position position="204"/>
    </location>
    <ligand>
        <name>Ca(2+)</name>
        <dbReference type="ChEBI" id="CHEBI:29108"/>
        <label>1</label>
    </ligand>
</feature>
<dbReference type="PANTHER" id="PTHR31517:SF81">
    <property type="entry name" value="PEROXIDASE"/>
    <property type="match status" value="1"/>
</dbReference>
<keyword evidence="5 12" id="KW-0479">Metal-binding</keyword>
<feature type="binding site" description="axial binding residue" evidence="12">
    <location>
        <position position="328"/>
    </location>
    <ligand>
        <name>heme b</name>
        <dbReference type="ChEBI" id="CHEBI:60344"/>
    </ligand>
    <ligandPart>
        <name>Fe</name>
        <dbReference type="ChEBI" id="CHEBI:18248"/>
    </ligandPart>
</feature>
<feature type="disulfide bond" evidence="14">
    <location>
        <begin position="172"/>
        <end position="250"/>
    </location>
</feature>
<feature type="binding site" evidence="12">
    <location>
        <position position="387"/>
    </location>
    <ligand>
        <name>Ca(2+)</name>
        <dbReference type="ChEBI" id="CHEBI:29108"/>
        <label>2</label>
    </ligand>
</feature>
<comment type="caution">
    <text evidence="17">The sequence shown here is derived from an EMBL/GenBank/DDBJ whole genome shotgun (WGS) entry which is preliminary data.</text>
</comment>
<comment type="cofactor">
    <cofactor evidence="12">
        <name>Ca(2+)</name>
        <dbReference type="ChEBI" id="CHEBI:29108"/>
    </cofactor>
    <text evidence="12">Binds 2 calcium ions per subunit.</text>
</comment>
<dbReference type="PRINTS" id="PR00458">
    <property type="entry name" value="PEROXIDASE"/>
</dbReference>
<comment type="similarity">
    <text evidence="15">Belongs to the peroxidase family.</text>
</comment>
<feature type="disulfide bond" evidence="14">
    <location>
        <begin position="335"/>
        <end position="365"/>
    </location>
</feature>
<dbReference type="EMBL" id="SDRB02003184">
    <property type="protein sequence ID" value="THG18204.1"/>
    <property type="molecule type" value="Genomic_DNA"/>
</dbReference>
<feature type="active site" description="Proton acceptor" evidence="10">
    <location>
        <position position="203"/>
    </location>
</feature>
<dbReference type="InterPro" id="IPR010255">
    <property type="entry name" value="Haem_peroxidase_sf"/>
</dbReference>